<keyword evidence="3" id="KW-1185">Reference proteome</keyword>
<dbReference type="EMBL" id="PDCG01000002">
    <property type="protein sequence ID" value="RBP98045.1"/>
    <property type="molecule type" value="Genomic_DNA"/>
</dbReference>
<name>A0A366K8I4_9BIFI</name>
<dbReference type="Proteomes" id="UP000252530">
    <property type="component" value="Unassembled WGS sequence"/>
</dbReference>
<organism evidence="2 3">
    <name type="scientific">Bifidobacterium aemilianum</name>
    <dbReference type="NCBI Taxonomy" id="2493120"/>
    <lineage>
        <taxon>Bacteria</taxon>
        <taxon>Bacillati</taxon>
        <taxon>Actinomycetota</taxon>
        <taxon>Actinomycetes</taxon>
        <taxon>Bifidobacteriales</taxon>
        <taxon>Bifidobacteriaceae</taxon>
        <taxon>Bifidobacterium</taxon>
    </lineage>
</organism>
<evidence type="ECO:0000313" key="3">
    <source>
        <dbReference type="Proteomes" id="UP000252530"/>
    </source>
</evidence>
<keyword evidence="1" id="KW-1133">Transmembrane helix</keyword>
<gene>
    <name evidence="2" type="ORF">CRD60_02400</name>
</gene>
<proteinExistence type="predicted"/>
<evidence type="ECO:0000256" key="1">
    <source>
        <dbReference type="SAM" id="Phobius"/>
    </source>
</evidence>
<keyword evidence="1" id="KW-0472">Membrane</keyword>
<keyword evidence="1" id="KW-0812">Transmembrane</keyword>
<dbReference type="AlphaFoldDB" id="A0A366K8I4"/>
<feature type="transmembrane region" description="Helical" evidence="1">
    <location>
        <begin position="48"/>
        <end position="66"/>
    </location>
</feature>
<accession>A0A366K8I4</accession>
<sequence>MSMRPVLGLKNIPSGGPLKILPSIRAALLILFNGAINSFTISAKERKIGLAPISFAGTSPNLLLLFSALDGFILIAAGILLFAGATFMIGAVSTVAYLPQSKSFFTLSSTGLP</sequence>
<protein>
    <submittedName>
        <fullName evidence="2">Uncharacterized protein</fullName>
    </submittedName>
</protein>
<evidence type="ECO:0000313" key="2">
    <source>
        <dbReference type="EMBL" id="RBP98045.1"/>
    </source>
</evidence>
<feature type="transmembrane region" description="Helical" evidence="1">
    <location>
        <begin position="72"/>
        <end position="98"/>
    </location>
</feature>
<feature type="transmembrane region" description="Helical" evidence="1">
    <location>
        <begin position="20"/>
        <end position="36"/>
    </location>
</feature>
<comment type="caution">
    <text evidence="2">The sequence shown here is derived from an EMBL/GenBank/DDBJ whole genome shotgun (WGS) entry which is preliminary data.</text>
</comment>
<reference evidence="2 3" key="1">
    <citation type="submission" date="2017-10" db="EMBL/GenBank/DDBJ databases">
        <title>Bifidobacterium xylocopum sp. nov. and Bifidobacterium aemilianum sp. nov., from the carpenter bee (Xylocopa violacea) digestive tract.</title>
        <authorList>
            <person name="Alberoni D."/>
            <person name="Baffoni L."/>
            <person name="Di Gioia D."/>
            <person name="Gaggia F."/>
            <person name="Biavati B."/>
        </authorList>
    </citation>
    <scope>NUCLEOTIDE SEQUENCE [LARGE SCALE GENOMIC DNA]</scope>
    <source>
        <strain evidence="2 3">XV10</strain>
    </source>
</reference>